<evidence type="ECO:0000259" key="1">
    <source>
        <dbReference type="Pfam" id="PF04050"/>
    </source>
</evidence>
<evidence type="ECO:0000313" key="3">
    <source>
        <dbReference type="Proteomes" id="UP001295740"/>
    </source>
</evidence>
<comment type="caution">
    <text evidence="2">The sequence shown here is derived from an EMBL/GenBank/DDBJ whole genome shotgun (WGS) entry which is preliminary data.</text>
</comment>
<evidence type="ECO:0000313" key="2">
    <source>
        <dbReference type="EMBL" id="CAJ2510330.1"/>
    </source>
</evidence>
<dbReference type="EMBL" id="CAUWAG010000014">
    <property type="protein sequence ID" value="CAJ2510330.1"/>
    <property type="molecule type" value="Genomic_DNA"/>
</dbReference>
<dbReference type="InterPro" id="IPR007193">
    <property type="entry name" value="Upf2/Nmd2_C"/>
</dbReference>
<keyword evidence="3" id="KW-1185">Reference proteome</keyword>
<dbReference type="Pfam" id="PF04050">
    <property type="entry name" value="Upf2"/>
    <property type="match status" value="1"/>
</dbReference>
<proteinExistence type="predicted"/>
<sequence>MMAESLESRKFDRNPMLDVALPVRVKTREIPTSTEPEEKKAEGTANTMAFSLLTRFSASVTQLLHLKLTIGPTTGTGE</sequence>
<feature type="domain" description="Up-frameshift suppressor 2 C-terminal" evidence="1">
    <location>
        <begin position="1"/>
        <end position="59"/>
    </location>
</feature>
<dbReference type="Proteomes" id="UP001295740">
    <property type="component" value="Unassembled WGS sequence"/>
</dbReference>
<name>A0AAI8VM19_9PEZI</name>
<gene>
    <name evidence="2" type="ORF">KHLLAP_LOCUS10798</name>
</gene>
<protein>
    <submittedName>
        <fullName evidence="2">Uu.00g050330.m01.CDS01</fullName>
    </submittedName>
</protein>
<organism evidence="2 3">
    <name type="scientific">Anthostomella pinea</name>
    <dbReference type="NCBI Taxonomy" id="933095"/>
    <lineage>
        <taxon>Eukaryota</taxon>
        <taxon>Fungi</taxon>
        <taxon>Dikarya</taxon>
        <taxon>Ascomycota</taxon>
        <taxon>Pezizomycotina</taxon>
        <taxon>Sordariomycetes</taxon>
        <taxon>Xylariomycetidae</taxon>
        <taxon>Xylariales</taxon>
        <taxon>Xylariaceae</taxon>
        <taxon>Anthostomella</taxon>
    </lineage>
</organism>
<reference evidence="2" key="1">
    <citation type="submission" date="2023-10" db="EMBL/GenBank/DDBJ databases">
        <authorList>
            <person name="Hackl T."/>
        </authorList>
    </citation>
    <scope>NUCLEOTIDE SEQUENCE</scope>
</reference>
<dbReference type="AlphaFoldDB" id="A0AAI8VM19"/>
<accession>A0AAI8VM19</accession>